<proteinExistence type="predicted"/>
<evidence type="ECO:0000313" key="1">
    <source>
        <dbReference type="EMBL" id="RRT78539.1"/>
    </source>
</evidence>
<organism evidence="1 2">
    <name type="scientific">Ensete ventricosum</name>
    <name type="common">Abyssinian banana</name>
    <name type="synonym">Musa ensete</name>
    <dbReference type="NCBI Taxonomy" id="4639"/>
    <lineage>
        <taxon>Eukaryota</taxon>
        <taxon>Viridiplantae</taxon>
        <taxon>Streptophyta</taxon>
        <taxon>Embryophyta</taxon>
        <taxon>Tracheophyta</taxon>
        <taxon>Spermatophyta</taxon>
        <taxon>Magnoliopsida</taxon>
        <taxon>Liliopsida</taxon>
        <taxon>Zingiberales</taxon>
        <taxon>Musaceae</taxon>
        <taxon>Ensete</taxon>
    </lineage>
</organism>
<name>A0A427AQM5_ENSVE</name>
<protein>
    <submittedName>
        <fullName evidence="1">Uncharacterized protein</fullName>
    </submittedName>
</protein>
<dbReference type="EMBL" id="AMZH03001651">
    <property type="protein sequence ID" value="RRT78539.1"/>
    <property type="molecule type" value="Genomic_DNA"/>
</dbReference>
<reference evidence="1 2" key="1">
    <citation type="journal article" date="2014" name="Agronomy (Basel)">
        <title>A Draft Genome Sequence for Ensete ventricosum, the Drought-Tolerant Tree Against Hunger.</title>
        <authorList>
            <person name="Harrison J."/>
            <person name="Moore K.A."/>
            <person name="Paszkiewicz K."/>
            <person name="Jones T."/>
            <person name="Grant M."/>
            <person name="Ambacheew D."/>
            <person name="Muzemil S."/>
            <person name="Studholme D.J."/>
        </authorList>
    </citation>
    <scope>NUCLEOTIDE SEQUENCE [LARGE SCALE GENOMIC DNA]</scope>
</reference>
<comment type="caution">
    <text evidence="1">The sequence shown here is derived from an EMBL/GenBank/DDBJ whole genome shotgun (WGS) entry which is preliminary data.</text>
</comment>
<dbReference type="AlphaFoldDB" id="A0A427AQM5"/>
<evidence type="ECO:0000313" key="2">
    <source>
        <dbReference type="Proteomes" id="UP000287651"/>
    </source>
</evidence>
<dbReference type="Proteomes" id="UP000287651">
    <property type="component" value="Unassembled WGS sequence"/>
</dbReference>
<gene>
    <name evidence="1" type="ORF">B296_00003809</name>
</gene>
<accession>A0A427AQM5</accession>
<sequence length="141" mass="15125">MVWPPLQGAWLRSATLAGDLVALCRCHLPQPLHHITLAVAAPIFRLHLIQPRTPQRQPSLVTPPTDVATSSTSPLLHYNRAIQHAATAVDYTSATPSLSLPPPLPLLPPPAAYSHSEDASIWLPNRITIIVACSNPSSSST</sequence>